<dbReference type="Pfam" id="PF00795">
    <property type="entry name" value="CN_hydrolase"/>
    <property type="match status" value="1"/>
</dbReference>
<dbReference type="PROSITE" id="PS50263">
    <property type="entry name" value="CN_HYDROLASE"/>
    <property type="match status" value="1"/>
</dbReference>
<dbReference type="InterPro" id="IPR003010">
    <property type="entry name" value="C-N_Hydrolase"/>
</dbReference>
<dbReference type="PATRIC" id="fig|502682.8.peg.558"/>
<keyword evidence="1" id="KW-0378">Hydrolase</keyword>
<dbReference type="InterPro" id="IPR045254">
    <property type="entry name" value="Nit1/2_C-N_Hydrolase"/>
</dbReference>
<evidence type="ECO:0000256" key="1">
    <source>
        <dbReference type="ARBA" id="ARBA00022801"/>
    </source>
</evidence>
<feature type="domain" description="CN hydrolase" evidence="2">
    <location>
        <begin position="2"/>
        <end position="253"/>
    </location>
</feature>
<accession>A0A0G9MQD5</accession>
<dbReference type="PANTHER" id="PTHR23088">
    <property type="entry name" value="NITRILASE-RELATED"/>
    <property type="match status" value="1"/>
</dbReference>
<dbReference type="OrthoDB" id="9811121at2"/>
<evidence type="ECO:0000259" key="2">
    <source>
        <dbReference type="PROSITE" id="PS50263"/>
    </source>
</evidence>
<dbReference type="InterPro" id="IPR036526">
    <property type="entry name" value="C-N_Hydrolase_sf"/>
</dbReference>
<dbReference type="AlphaFoldDB" id="A0A0G9MQD5"/>
<sequence>MPKLAILQMTTGIDADANLQTVIDATREAAQGGAKVLFTPEMSILLDQKRKRAAEWIDNGGPDRAKTALADAAREHGVDIALGSMPVPTGEDRWANRAMYFRASDTGTSPAISYDKIHMFDAELGEGDSWQESAAYRPGGEVVAVGDTPVGKLGLTICYDLRFPALFDALGRAKCDCIATPAAFTVPTGKAHWHVLQRARAIEASAFVVAAAQVGEHEDGRSTYGHSLVIDPWGDVLLDMGSENGVGFCDIDLGRVDDVRKRIPSLANKCESLTAPGA</sequence>
<name>A0A0G9MQD5_9SPHN</name>
<dbReference type="GO" id="GO:0016811">
    <property type="term" value="F:hydrolase activity, acting on carbon-nitrogen (but not peptide) bonds, in linear amides"/>
    <property type="evidence" value="ECO:0007669"/>
    <property type="project" value="InterPro"/>
</dbReference>
<gene>
    <name evidence="3" type="ORF">AAW01_02740</name>
</gene>
<dbReference type="CDD" id="cd07572">
    <property type="entry name" value="nit"/>
    <property type="match status" value="1"/>
</dbReference>
<dbReference type="STRING" id="502682.BMF35_a1967"/>
<protein>
    <submittedName>
        <fullName evidence="3">Nitrilase</fullName>
    </submittedName>
</protein>
<dbReference type="RefSeq" id="WP_047005797.1">
    <property type="nucleotide sequence ID" value="NZ_CP018097.1"/>
</dbReference>
<reference evidence="3 4" key="1">
    <citation type="submission" date="2015-04" db="EMBL/GenBank/DDBJ databases">
        <title>The draft genome sequence of Erythrobacr gangjinensis K7-2.</title>
        <authorList>
            <person name="Zhuang L."/>
            <person name="Liu Y."/>
            <person name="Shao Z."/>
        </authorList>
    </citation>
    <scope>NUCLEOTIDE SEQUENCE [LARGE SCALE GENOMIC DNA]</scope>
    <source>
        <strain evidence="3 4">K7-2</strain>
    </source>
</reference>
<evidence type="ECO:0000313" key="4">
    <source>
        <dbReference type="Proteomes" id="UP000053070"/>
    </source>
</evidence>
<dbReference type="PANTHER" id="PTHR23088:SF27">
    <property type="entry name" value="DEAMINATED GLUTATHIONE AMIDASE"/>
    <property type="match status" value="1"/>
</dbReference>
<proteinExistence type="predicted"/>
<comment type="caution">
    <text evidence="3">The sequence shown here is derived from an EMBL/GenBank/DDBJ whole genome shotgun (WGS) entry which is preliminary data.</text>
</comment>
<organism evidence="3 4">
    <name type="scientific">Aurantiacibacter gangjinensis</name>
    <dbReference type="NCBI Taxonomy" id="502682"/>
    <lineage>
        <taxon>Bacteria</taxon>
        <taxon>Pseudomonadati</taxon>
        <taxon>Pseudomonadota</taxon>
        <taxon>Alphaproteobacteria</taxon>
        <taxon>Sphingomonadales</taxon>
        <taxon>Erythrobacteraceae</taxon>
        <taxon>Aurantiacibacter</taxon>
    </lineage>
</organism>
<dbReference type="Gene3D" id="3.60.110.10">
    <property type="entry name" value="Carbon-nitrogen hydrolase"/>
    <property type="match status" value="1"/>
</dbReference>
<evidence type="ECO:0000313" key="3">
    <source>
        <dbReference type="EMBL" id="KLE32947.1"/>
    </source>
</evidence>
<keyword evidence="4" id="KW-1185">Reference proteome</keyword>
<dbReference type="EMBL" id="LBHC01000001">
    <property type="protein sequence ID" value="KLE32947.1"/>
    <property type="molecule type" value="Genomic_DNA"/>
</dbReference>
<dbReference type="SUPFAM" id="SSF56317">
    <property type="entry name" value="Carbon-nitrogen hydrolase"/>
    <property type="match status" value="1"/>
</dbReference>
<dbReference type="Proteomes" id="UP000053070">
    <property type="component" value="Unassembled WGS sequence"/>
</dbReference>